<feature type="active site" description="Proton acceptor" evidence="7">
    <location>
        <position position="123"/>
    </location>
</feature>
<evidence type="ECO:0000256" key="6">
    <source>
        <dbReference type="ARBA" id="ARBA00048905"/>
    </source>
</evidence>
<dbReference type="InterPro" id="IPR050134">
    <property type="entry name" value="NAD-dep_sirtuin_deacylases"/>
</dbReference>
<evidence type="ECO:0000256" key="7">
    <source>
        <dbReference type="PROSITE-ProRule" id="PRU00236"/>
    </source>
</evidence>
<evidence type="ECO:0000313" key="10">
    <source>
        <dbReference type="EMBL" id="EPB67443.1"/>
    </source>
</evidence>
<keyword evidence="3 7" id="KW-0862">Zinc</keyword>
<keyword evidence="2 7" id="KW-0479">Metal-binding</keyword>
<dbReference type="InterPro" id="IPR003000">
    <property type="entry name" value="Sirtuin"/>
</dbReference>
<evidence type="ECO:0000256" key="1">
    <source>
        <dbReference type="ARBA" id="ARBA00022679"/>
    </source>
</evidence>
<feature type="binding site" evidence="7">
    <location>
        <position position="131"/>
    </location>
    <ligand>
        <name>Zn(2+)</name>
        <dbReference type="ChEBI" id="CHEBI:29105"/>
    </ligand>
</feature>
<evidence type="ECO:0000256" key="5">
    <source>
        <dbReference type="ARBA" id="ARBA00048378"/>
    </source>
</evidence>
<keyword evidence="4" id="KW-0520">NAD</keyword>
<dbReference type="GO" id="GO:0005634">
    <property type="term" value="C:nucleus"/>
    <property type="evidence" value="ECO:0007669"/>
    <property type="project" value="TreeGrafter"/>
</dbReference>
<dbReference type="PANTHER" id="PTHR11085:SF6">
    <property type="entry name" value="NAD-DEPENDENT PROTEIN DEACETYLASE SIRTUIN-2"/>
    <property type="match status" value="1"/>
</dbReference>
<accession>A0A0D6L8S5</accession>
<organism evidence="10 11">
    <name type="scientific">Ancylostoma ceylanicum</name>
    <dbReference type="NCBI Taxonomy" id="53326"/>
    <lineage>
        <taxon>Eukaryota</taxon>
        <taxon>Metazoa</taxon>
        <taxon>Ecdysozoa</taxon>
        <taxon>Nematoda</taxon>
        <taxon>Chromadorea</taxon>
        <taxon>Rhabditida</taxon>
        <taxon>Rhabditina</taxon>
        <taxon>Rhabditomorpha</taxon>
        <taxon>Strongyloidea</taxon>
        <taxon>Ancylostomatidae</taxon>
        <taxon>Ancylostomatinae</taxon>
        <taxon>Ancylostoma</taxon>
    </lineage>
</organism>
<evidence type="ECO:0000313" key="11">
    <source>
        <dbReference type="Proteomes" id="UP000054495"/>
    </source>
</evidence>
<feature type="domain" description="Deacetylase sirtuin-type" evidence="9">
    <location>
        <begin position="1"/>
        <end position="285"/>
    </location>
</feature>
<dbReference type="EMBL" id="KE125674">
    <property type="protein sequence ID" value="EPB67443.1"/>
    <property type="molecule type" value="Genomic_DNA"/>
</dbReference>
<feature type="binding site" evidence="7">
    <location>
        <position position="157"/>
    </location>
    <ligand>
        <name>Zn(2+)</name>
        <dbReference type="ChEBI" id="CHEBI:29105"/>
    </ligand>
</feature>
<feature type="region of interest" description="Disordered" evidence="8">
    <location>
        <begin position="1"/>
        <end position="58"/>
    </location>
</feature>
<gene>
    <name evidence="10" type="ORF">ANCCEY_13468</name>
</gene>
<feature type="binding site" evidence="7">
    <location>
        <position position="134"/>
    </location>
    <ligand>
        <name>Zn(2+)</name>
        <dbReference type="ChEBI" id="CHEBI:29105"/>
    </ligand>
</feature>
<dbReference type="PANTHER" id="PTHR11085">
    <property type="entry name" value="NAD-DEPENDENT PROTEIN DEACYLASE SIRTUIN-5, MITOCHONDRIAL-RELATED"/>
    <property type="match status" value="1"/>
</dbReference>
<dbReference type="Gene3D" id="3.40.50.1220">
    <property type="entry name" value="TPP-binding domain"/>
    <property type="match status" value="1"/>
</dbReference>
<dbReference type="SUPFAM" id="SSF52467">
    <property type="entry name" value="DHS-like NAD/FAD-binding domain"/>
    <property type="match status" value="1"/>
</dbReference>
<dbReference type="PROSITE" id="PS50305">
    <property type="entry name" value="SIRTUIN"/>
    <property type="match status" value="1"/>
</dbReference>
<evidence type="ECO:0000256" key="4">
    <source>
        <dbReference type="ARBA" id="ARBA00023027"/>
    </source>
</evidence>
<feature type="compositionally biased region" description="Basic and acidic residues" evidence="8">
    <location>
        <begin position="38"/>
        <end position="58"/>
    </location>
</feature>
<dbReference type="GO" id="GO:0017136">
    <property type="term" value="F:histone deacetylase activity, NAD-dependent"/>
    <property type="evidence" value="ECO:0007669"/>
    <property type="project" value="TreeGrafter"/>
</dbReference>
<proteinExistence type="predicted"/>
<dbReference type="Pfam" id="PF02146">
    <property type="entry name" value="SIR2"/>
    <property type="match status" value="1"/>
</dbReference>
<evidence type="ECO:0000256" key="2">
    <source>
        <dbReference type="ARBA" id="ARBA00022723"/>
    </source>
</evidence>
<keyword evidence="11" id="KW-1185">Reference proteome</keyword>
<dbReference type="AlphaFoldDB" id="A0A0D6L8S5"/>
<dbReference type="GO" id="GO:0070403">
    <property type="term" value="F:NAD+ binding"/>
    <property type="evidence" value="ECO:0007669"/>
    <property type="project" value="InterPro"/>
</dbReference>
<feature type="compositionally biased region" description="Basic and acidic residues" evidence="8">
    <location>
        <begin position="1"/>
        <end position="10"/>
    </location>
</feature>
<sequence length="381" mass="43225">MAGDLKRTSEMETLTTCKKHPLQNMSDEDSARNRKAGTSREGDEEKKNDETKDAKVPPKQDLYSRFVESFENALNSVTSTPTPCHYFIKLLEKKGILRRWFTQNIDSLEFLTGIPEDKIVTAHGSHRTSTCLKCRKKFDLQWLTERLKDKTCIVPKCDKCEGIVKPDITFFGENLPKRFFQCAISDFPKCDLLLIMGTSLVVQPFASMVNESHLSYSLMCCLFSVSEEVPRLLINKEEAGRAGVFERAMGIQGLCYGLKDNRRDVFWQGSCDDGCRKLAELLDWEHELDALIQEGEQRRGPSLKTVGTVDRYSFLASKDGEEWLVIRPQREVTPVDKAVELLHGEDESKCFLLDLAVLLLSRSEGTARMVYGLLGSVRKAM</sequence>
<dbReference type="GO" id="GO:0046872">
    <property type="term" value="F:metal ion binding"/>
    <property type="evidence" value="ECO:0007669"/>
    <property type="project" value="UniProtKB-KW"/>
</dbReference>
<dbReference type="Proteomes" id="UP000054495">
    <property type="component" value="Unassembled WGS sequence"/>
</dbReference>
<name>A0A0D6L8S5_9BILA</name>
<comment type="catalytic activity">
    <reaction evidence="6">
        <text>N(6)-tetradecanoyl-L-lysyl-[protein] + NAD(+) + H2O = 2''-O-tetradecanoyl-ADP-D-ribose + nicotinamide + L-lysyl-[protein]</text>
        <dbReference type="Rhea" id="RHEA:70567"/>
        <dbReference type="Rhea" id="RHEA-COMP:9752"/>
        <dbReference type="Rhea" id="RHEA-COMP:15437"/>
        <dbReference type="ChEBI" id="CHEBI:15377"/>
        <dbReference type="ChEBI" id="CHEBI:17154"/>
        <dbReference type="ChEBI" id="CHEBI:29969"/>
        <dbReference type="ChEBI" id="CHEBI:57540"/>
        <dbReference type="ChEBI" id="CHEBI:141129"/>
        <dbReference type="ChEBI" id="CHEBI:189674"/>
    </reaction>
    <physiologicalReaction direction="left-to-right" evidence="6">
        <dbReference type="Rhea" id="RHEA:70568"/>
    </physiologicalReaction>
</comment>
<feature type="binding site" evidence="7">
    <location>
        <position position="160"/>
    </location>
    <ligand>
        <name>Zn(2+)</name>
        <dbReference type="ChEBI" id="CHEBI:29105"/>
    </ligand>
</feature>
<evidence type="ECO:0000256" key="3">
    <source>
        <dbReference type="ARBA" id="ARBA00022833"/>
    </source>
</evidence>
<reference evidence="10 11" key="1">
    <citation type="submission" date="2013-05" db="EMBL/GenBank/DDBJ databases">
        <title>Draft genome of the parasitic nematode Anyclostoma ceylanicum.</title>
        <authorList>
            <person name="Mitreva M."/>
        </authorList>
    </citation>
    <scope>NUCLEOTIDE SEQUENCE [LARGE SCALE GENOMIC DNA]</scope>
</reference>
<dbReference type="InterPro" id="IPR026590">
    <property type="entry name" value="Ssirtuin_cat_dom"/>
</dbReference>
<evidence type="ECO:0000259" key="9">
    <source>
        <dbReference type="PROSITE" id="PS50305"/>
    </source>
</evidence>
<comment type="catalytic activity">
    <reaction evidence="5">
        <text>N(6)-hexadecanoyl-L-lysyl-[protein] + NAD(+) + H2O = 2''-O-hexadecanoyl-ADP-D-ribose + nicotinamide + L-lysyl-[protein]</text>
        <dbReference type="Rhea" id="RHEA:70563"/>
        <dbReference type="Rhea" id="RHEA-COMP:9752"/>
        <dbReference type="Rhea" id="RHEA-COMP:14175"/>
        <dbReference type="ChEBI" id="CHEBI:15377"/>
        <dbReference type="ChEBI" id="CHEBI:17154"/>
        <dbReference type="ChEBI" id="CHEBI:29969"/>
        <dbReference type="ChEBI" id="CHEBI:57540"/>
        <dbReference type="ChEBI" id="CHEBI:138936"/>
        <dbReference type="ChEBI" id="CHEBI:189673"/>
    </reaction>
    <physiologicalReaction direction="left-to-right" evidence="5">
        <dbReference type="Rhea" id="RHEA:70564"/>
    </physiologicalReaction>
</comment>
<keyword evidence="1" id="KW-0808">Transferase</keyword>
<protein>
    <submittedName>
        <fullName evidence="10">Transcriptional regulator, Sir2 family</fullName>
    </submittedName>
</protein>
<evidence type="ECO:0000256" key="8">
    <source>
        <dbReference type="SAM" id="MobiDB-lite"/>
    </source>
</evidence>
<dbReference type="InterPro" id="IPR029035">
    <property type="entry name" value="DHS-like_NAD/FAD-binding_dom"/>
</dbReference>